<dbReference type="AlphaFoldDB" id="A0A0V0U496"/>
<keyword evidence="10" id="KW-0460">Magnesium</keyword>
<dbReference type="Proteomes" id="UP000055048">
    <property type="component" value="Unassembled WGS sequence"/>
</dbReference>
<dbReference type="GO" id="GO:0004674">
    <property type="term" value="F:protein serine/threonine kinase activity"/>
    <property type="evidence" value="ECO:0007669"/>
    <property type="project" value="UniProtKB-KW"/>
</dbReference>
<dbReference type="InterPro" id="IPR017441">
    <property type="entry name" value="Protein_kinase_ATP_BS"/>
</dbReference>
<evidence type="ECO:0000256" key="1">
    <source>
        <dbReference type="ARBA" id="ARBA00001946"/>
    </source>
</evidence>
<feature type="domain" description="Protein kinase" evidence="13">
    <location>
        <begin position="303"/>
        <end position="554"/>
    </location>
</feature>
<dbReference type="InterPro" id="IPR011009">
    <property type="entry name" value="Kinase-like_dom_sf"/>
</dbReference>
<dbReference type="EMBL" id="JYDJ01000071">
    <property type="protein sequence ID" value="KRX45719.1"/>
    <property type="molecule type" value="Genomic_DNA"/>
</dbReference>
<dbReference type="PROSITE" id="PS00107">
    <property type="entry name" value="PROTEIN_KINASE_ATP"/>
    <property type="match status" value="1"/>
</dbReference>
<keyword evidence="9 11" id="KW-0067">ATP-binding</keyword>
<comment type="similarity">
    <text evidence="2">Belongs to the protein kinase superfamily. STE Ser/Thr protein kinase family. STE20 subfamily.</text>
</comment>
<dbReference type="SUPFAM" id="SSF56112">
    <property type="entry name" value="Protein kinase-like (PK-like)"/>
    <property type="match status" value="1"/>
</dbReference>
<keyword evidence="12" id="KW-0472">Membrane</keyword>
<dbReference type="InterPro" id="IPR051931">
    <property type="entry name" value="PAK3-like"/>
</dbReference>
<keyword evidence="12" id="KW-1133">Transmembrane helix</keyword>
<feature type="binding site" evidence="11">
    <location>
        <position position="333"/>
    </location>
    <ligand>
        <name>ATP</name>
        <dbReference type="ChEBI" id="CHEBI:30616"/>
    </ligand>
</feature>
<evidence type="ECO:0000256" key="11">
    <source>
        <dbReference type="PROSITE-ProRule" id="PRU10141"/>
    </source>
</evidence>
<dbReference type="CDD" id="cd01093">
    <property type="entry name" value="CRIB_PAK_like"/>
    <property type="match status" value="1"/>
</dbReference>
<evidence type="ECO:0000256" key="6">
    <source>
        <dbReference type="ARBA" id="ARBA00022723"/>
    </source>
</evidence>
<evidence type="ECO:0000313" key="15">
    <source>
        <dbReference type="EMBL" id="KRX45719.1"/>
    </source>
</evidence>
<dbReference type="GO" id="GO:0005524">
    <property type="term" value="F:ATP binding"/>
    <property type="evidence" value="ECO:0007669"/>
    <property type="project" value="UniProtKB-UniRule"/>
</dbReference>
<sequence>MIVIALWNSIAVKMFRSRKKRLEISVPTNFEHRVHTGIDPQSGTFVGLPLQWRSLINTSDRQRPKPIVDPSCITQTEMLDLKTVVRGDSYLGSQDNRMGAYRGGKISPTAVARSNSLRYSVPMNMRPYAPSTSGQVCPTIAETAETVYHPVSPTSRFVPTSPSKLAGIVLLLFMIFGLSFLFVFFHFAGVESSTKRMSPRFSSSALPCNKAASPKHYEQVGIQLIESNTSSPLGNSENNPAVSSANGEYGGIAVTSPPQQIVPNSKQQPRLTHEQARVLIFCLCIFRLALQMIVDHGDPRSNLYDFVKIGVGSTGMVCTAIEKDTGRKVAVKKMDLRRQQRRELLFNEVVIMRDYRHPNIVEMYSSHLVEDELWVIMEFLEGGALTDIVTSSKMDEVQIATVCKQCLDALAYLHEQGVIHRDIKSDSILLDAEGKVKLSDFGFCAQITPELSKRKSLVGTPYWMSPEVISRIPYGTEVDIWSFGIMVIEMIDGEPPFFSELPLEAMRKIRDMEQMKLSFKSQVSDVLIDFVQSMLIRRPEVRPTARDLLNHPFIQKATQQSVLKPLVRCHVDALQNP</sequence>
<name>A0A0V0U496_9BILA</name>
<dbReference type="PROSITE" id="PS50011">
    <property type="entry name" value="PROTEIN_KINASE_DOM"/>
    <property type="match status" value="1"/>
</dbReference>
<comment type="cofactor">
    <cofactor evidence="1">
        <name>Mg(2+)</name>
        <dbReference type="ChEBI" id="CHEBI:18420"/>
    </cofactor>
</comment>
<evidence type="ECO:0000256" key="12">
    <source>
        <dbReference type="SAM" id="Phobius"/>
    </source>
</evidence>
<gene>
    <name evidence="15" type="primary">mbt</name>
    <name evidence="15" type="ORF">T05_6138</name>
</gene>
<evidence type="ECO:0000313" key="16">
    <source>
        <dbReference type="Proteomes" id="UP000055048"/>
    </source>
</evidence>
<dbReference type="FunFam" id="1.10.510.10:FF:000768">
    <property type="entry name" value="Non-specific serine/threonine protein kinase"/>
    <property type="match status" value="1"/>
</dbReference>
<keyword evidence="7 11" id="KW-0547">Nucleotide-binding</keyword>
<protein>
    <recommendedName>
        <fullName evidence="3">non-specific serine/threonine protein kinase</fullName>
        <ecNumber evidence="3">2.7.11.1</ecNumber>
    </recommendedName>
</protein>
<feature type="transmembrane region" description="Helical" evidence="12">
    <location>
        <begin position="165"/>
        <end position="190"/>
    </location>
</feature>
<dbReference type="InterPro" id="IPR033923">
    <property type="entry name" value="PAK_BD"/>
</dbReference>
<keyword evidence="4" id="KW-0723">Serine/threonine-protein kinase</keyword>
<dbReference type="Gene3D" id="3.90.810.10">
    <property type="entry name" value="CRIB domain"/>
    <property type="match status" value="1"/>
</dbReference>
<dbReference type="PANTHER" id="PTHR45832:SF8">
    <property type="entry name" value="PROTEIN KINASE DOMAIN-CONTAINING PROTEIN"/>
    <property type="match status" value="1"/>
</dbReference>
<keyword evidence="12" id="KW-0812">Transmembrane</keyword>
<dbReference type="FunFam" id="3.30.200.20:FF:000705">
    <property type="entry name" value="Non-specific serine/threonine protein kinase"/>
    <property type="match status" value="1"/>
</dbReference>
<dbReference type="InterPro" id="IPR000095">
    <property type="entry name" value="CRIB_dom"/>
</dbReference>
<evidence type="ECO:0000256" key="8">
    <source>
        <dbReference type="ARBA" id="ARBA00022777"/>
    </source>
</evidence>
<dbReference type="InterPro" id="IPR036936">
    <property type="entry name" value="CRIB_dom_sf"/>
</dbReference>
<keyword evidence="8 15" id="KW-0418">Kinase</keyword>
<evidence type="ECO:0000259" key="14">
    <source>
        <dbReference type="PROSITE" id="PS50108"/>
    </source>
</evidence>
<evidence type="ECO:0000256" key="2">
    <source>
        <dbReference type="ARBA" id="ARBA00008874"/>
    </source>
</evidence>
<dbReference type="PROSITE" id="PS50108">
    <property type="entry name" value="CRIB"/>
    <property type="match status" value="1"/>
</dbReference>
<dbReference type="InterPro" id="IPR000719">
    <property type="entry name" value="Prot_kinase_dom"/>
</dbReference>
<evidence type="ECO:0000256" key="4">
    <source>
        <dbReference type="ARBA" id="ARBA00022527"/>
    </source>
</evidence>
<proteinExistence type="inferred from homology"/>
<keyword evidence="16" id="KW-1185">Reference proteome</keyword>
<feature type="domain" description="CRIB" evidence="14">
    <location>
        <begin position="24"/>
        <end position="37"/>
    </location>
</feature>
<dbReference type="OrthoDB" id="1022360at2759"/>
<reference evidence="15 16" key="1">
    <citation type="submission" date="2015-01" db="EMBL/GenBank/DDBJ databases">
        <title>Evolution of Trichinella species and genotypes.</title>
        <authorList>
            <person name="Korhonen P.K."/>
            <person name="Edoardo P."/>
            <person name="Giuseppe L.R."/>
            <person name="Gasser R.B."/>
        </authorList>
    </citation>
    <scope>NUCLEOTIDE SEQUENCE [LARGE SCALE GENOMIC DNA]</scope>
    <source>
        <strain evidence="15">ISS417</strain>
    </source>
</reference>
<evidence type="ECO:0000259" key="13">
    <source>
        <dbReference type="PROSITE" id="PS50011"/>
    </source>
</evidence>
<dbReference type="STRING" id="144512.A0A0V0U496"/>
<evidence type="ECO:0000256" key="7">
    <source>
        <dbReference type="ARBA" id="ARBA00022741"/>
    </source>
</evidence>
<dbReference type="Pfam" id="PF00786">
    <property type="entry name" value="PBD"/>
    <property type="match status" value="1"/>
</dbReference>
<dbReference type="SMART" id="SM00285">
    <property type="entry name" value="PBD"/>
    <property type="match status" value="1"/>
</dbReference>
<evidence type="ECO:0000256" key="5">
    <source>
        <dbReference type="ARBA" id="ARBA00022679"/>
    </source>
</evidence>
<accession>A0A0V0U496</accession>
<evidence type="ECO:0000256" key="9">
    <source>
        <dbReference type="ARBA" id="ARBA00022840"/>
    </source>
</evidence>
<organism evidence="15 16">
    <name type="scientific">Trichinella murrelli</name>
    <dbReference type="NCBI Taxonomy" id="144512"/>
    <lineage>
        <taxon>Eukaryota</taxon>
        <taxon>Metazoa</taxon>
        <taxon>Ecdysozoa</taxon>
        <taxon>Nematoda</taxon>
        <taxon>Enoplea</taxon>
        <taxon>Dorylaimia</taxon>
        <taxon>Trichinellida</taxon>
        <taxon>Trichinellidae</taxon>
        <taxon>Trichinella</taxon>
    </lineage>
</organism>
<dbReference type="Gene3D" id="3.30.200.20">
    <property type="entry name" value="Phosphorylase Kinase, domain 1"/>
    <property type="match status" value="1"/>
</dbReference>
<keyword evidence="5" id="KW-0808">Transferase</keyword>
<dbReference type="Pfam" id="PF00069">
    <property type="entry name" value="Pkinase"/>
    <property type="match status" value="1"/>
</dbReference>
<dbReference type="Gene3D" id="1.10.510.10">
    <property type="entry name" value="Transferase(Phosphotransferase) domain 1"/>
    <property type="match status" value="1"/>
</dbReference>
<evidence type="ECO:0000256" key="3">
    <source>
        <dbReference type="ARBA" id="ARBA00012513"/>
    </source>
</evidence>
<dbReference type="EC" id="2.7.11.1" evidence="3"/>
<dbReference type="PANTHER" id="PTHR45832">
    <property type="entry name" value="SERINE/THREONINE-PROTEIN KINASE SAMKA-RELATED-RELATED"/>
    <property type="match status" value="1"/>
</dbReference>
<comment type="caution">
    <text evidence="15">The sequence shown here is derived from an EMBL/GenBank/DDBJ whole genome shotgun (WGS) entry which is preliminary data.</text>
</comment>
<dbReference type="GO" id="GO:0046872">
    <property type="term" value="F:metal ion binding"/>
    <property type="evidence" value="ECO:0007669"/>
    <property type="project" value="UniProtKB-KW"/>
</dbReference>
<evidence type="ECO:0000256" key="10">
    <source>
        <dbReference type="ARBA" id="ARBA00022842"/>
    </source>
</evidence>
<keyword evidence="6" id="KW-0479">Metal-binding</keyword>